<gene>
    <name evidence="1" type="ORF">EGYM00163_LOCUS12351</name>
</gene>
<dbReference type="EMBL" id="HBJA01036453">
    <property type="protein sequence ID" value="CAE0801230.1"/>
    <property type="molecule type" value="Transcribed_RNA"/>
</dbReference>
<accession>A0A7S4CMQ5</accession>
<name>A0A7S4CMQ5_9EUGL</name>
<organism evidence="1">
    <name type="scientific">Eutreptiella gymnastica</name>
    <dbReference type="NCBI Taxonomy" id="73025"/>
    <lineage>
        <taxon>Eukaryota</taxon>
        <taxon>Discoba</taxon>
        <taxon>Euglenozoa</taxon>
        <taxon>Euglenida</taxon>
        <taxon>Spirocuta</taxon>
        <taxon>Euglenophyceae</taxon>
        <taxon>Eutreptiales</taxon>
        <taxon>Eutreptiaceae</taxon>
        <taxon>Eutreptiella</taxon>
    </lineage>
</organism>
<protein>
    <submittedName>
        <fullName evidence="1">Uncharacterized protein</fullName>
    </submittedName>
</protein>
<reference evidence="1" key="1">
    <citation type="submission" date="2021-01" db="EMBL/GenBank/DDBJ databases">
        <authorList>
            <person name="Corre E."/>
            <person name="Pelletier E."/>
            <person name="Niang G."/>
            <person name="Scheremetjew M."/>
            <person name="Finn R."/>
            <person name="Kale V."/>
            <person name="Holt S."/>
            <person name="Cochrane G."/>
            <person name="Meng A."/>
            <person name="Brown T."/>
            <person name="Cohen L."/>
        </authorList>
    </citation>
    <scope>NUCLEOTIDE SEQUENCE</scope>
    <source>
        <strain evidence="1">CCMP1594</strain>
    </source>
</reference>
<proteinExistence type="predicted"/>
<sequence length="122" mass="13665">MGSMRAPVLGGVHTRAELENASQSDDHLLSQHRIVPTAKPLSSINHPIHTCHTELLPSDHSPKDRRICVASTLHQHLRHPNNTKKIKKKCRCFADLSSQHTTAPQCGSVQTQTVCVMHYQRH</sequence>
<evidence type="ECO:0000313" key="1">
    <source>
        <dbReference type="EMBL" id="CAE0801230.1"/>
    </source>
</evidence>
<dbReference type="AlphaFoldDB" id="A0A7S4CMQ5"/>